<dbReference type="FunFam" id="3.30.50.10:FF:000024">
    <property type="entry name" value="Androgen receptor"/>
    <property type="match status" value="1"/>
</dbReference>
<dbReference type="PROSITE" id="PS51843">
    <property type="entry name" value="NR_LBD"/>
    <property type="match status" value="1"/>
</dbReference>
<dbReference type="RefSeq" id="XP_004380149.1">
    <property type="nucleotide sequence ID" value="XM_004380092.1"/>
</dbReference>
<evidence type="ECO:0000256" key="16">
    <source>
        <dbReference type="ARBA" id="ARBA00023242"/>
    </source>
</evidence>
<dbReference type="GO" id="GO:0030521">
    <property type="term" value="P:androgen receptor signaling pathway"/>
    <property type="evidence" value="ECO:0007669"/>
    <property type="project" value="InterPro"/>
</dbReference>
<keyword evidence="12" id="KW-0446">Lipid-binding</keyword>
<evidence type="ECO:0000256" key="15">
    <source>
        <dbReference type="ARBA" id="ARBA00023170"/>
    </source>
</evidence>
<keyword evidence="6" id="KW-0597">Phosphoprotein</keyword>
<feature type="compositionally biased region" description="Polar residues" evidence="20">
    <location>
        <begin position="233"/>
        <end position="243"/>
    </location>
</feature>
<feature type="domain" description="Nuclear receptor" evidence="21">
    <location>
        <begin position="559"/>
        <end position="634"/>
    </location>
</feature>
<dbReference type="SMART" id="SM00430">
    <property type="entry name" value="HOLI"/>
    <property type="match status" value="1"/>
</dbReference>
<dbReference type="PANTHER" id="PTHR48092">
    <property type="entry name" value="KNIRPS-RELATED PROTEIN-RELATED"/>
    <property type="match status" value="1"/>
</dbReference>
<dbReference type="SMART" id="SM00399">
    <property type="entry name" value="ZnF_C4"/>
    <property type="match status" value="1"/>
</dbReference>
<dbReference type="InterPro" id="IPR001103">
    <property type="entry name" value="Andrgn_rcpt"/>
</dbReference>
<comment type="subcellular location">
    <subcellularLocation>
        <location evidence="2">Cytoplasm</location>
    </subcellularLocation>
    <subcellularLocation>
        <location evidence="1">Nucleus</location>
    </subcellularLocation>
</comment>
<dbReference type="SUPFAM" id="SSF48508">
    <property type="entry name" value="Nuclear receptor ligand-binding domain"/>
    <property type="match status" value="1"/>
</dbReference>
<comment type="similarity">
    <text evidence="3">Belongs to the nuclear hormone receptor family. NR3 subfamily.</text>
</comment>
<proteinExistence type="inferred from homology"/>
<evidence type="ECO:0000256" key="19">
    <source>
        <dbReference type="ARBA" id="ARBA00043923"/>
    </source>
</evidence>
<evidence type="ECO:0000259" key="21">
    <source>
        <dbReference type="PROSITE" id="PS51030"/>
    </source>
</evidence>
<dbReference type="Gene3D" id="3.30.50.10">
    <property type="entry name" value="Erythroid Transcription Factor GATA-1, subunit A"/>
    <property type="match status" value="1"/>
</dbReference>
<feature type="region of interest" description="Disordered" evidence="20">
    <location>
        <begin position="33"/>
        <end position="179"/>
    </location>
</feature>
<dbReference type="InterPro" id="IPR013088">
    <property type="entry name" value="Znf_NHR/GATA"/>
</dbReference>
<dbReference type="InterPro" id="IPR001628">
    <property type="entry name" value="Znf_hrmn_rcpt"/>
</dbReference>
<evidence type="ECO:0000256" key="5">
    <source>
        <dbReference type="ARBA" id="ARBA00022490"/>
    </source>
</evidence>
<evidence type="ECO:0000256" key="7">
    <source>
        <dbReference type="ARBA" id="ARBA00022665"/>
    </source>
</evidence>
<feature type="region of interest" description="Disordered" evidence="20">
    <location>
        <begin position="207"/>
        <end position="243"/>
    </location>
</feature>
<dbReference type="FunCoup" id="A0A2Y9DSB0">
    <property type="interactions" value="1081"/>
</dbReference>
<dbReference type="InterPro" id="IPR050200">
    <property type="entry name" value="Nuclear_hormone_rcpt_NR3"/>
</dbReference>
<evidence type="ECO:0000313" key="24">
    <source>
        <dbReference type="RefSeq" id="XP_004380149.1"/>
    </source>
</evidence>
<feature type="compositionally biased region" description="Low complexity" evidence="20">
    <location>
        <begin position="127"/>
        <end position="136"/>
    </location>
</feature>
<dbReference type="PRINTS" id="PR00521">
    <property type="entry name" value="ANDROGENR"/>
</dbReference>
<evidence type="ECO:0000256" key="12">
    <source>
        <dbReference type="ARBA" id="ARBA00023121"/>
    </source>
</evidence>
<evidence type="ECO:0000256" key="6">
    <source>
        <dbReference type="ARBA" id="ARBA00022553"/>
    </source>
</evidence>
<evidence type="ECO:0000256" key="3">
    <source>
        <dbReference type="ARBA" id="ARBA00005413"/>
    </source>
</evidence>
<evidence type="ECO:0000256" key="11">
    <source>
        <dbReference type="ARBA" id="ARBA00023015"/>
    </source>
</evidence>
<dbReference type="GeneID" id="101351426"/>
<dbReference type="InterPro" id="IPR035500">
    <property type="entry name" value="NHR-like_dom_sf"/>
</dbReference>
<dbReference type="GO" id="GO:0005496">
    <property type="term" value="F:steroid binding"/>
    <property type="evidence" value="ECO:0007669"/>
    <property type="project" value="UniProtKB-KW"/>
</dbReference>
<keyword evidence="10" id="KW-0862">Zinc</keyword>
<dbReference type="AlphaFoldDB" id="A0A2Y9DSB0"/>
<dbReference type="InterPro" id="IPR000536">
    <property type="entry name" value="Nucl_hrmn_rcpt_lig-bd"/>
</dbReference>
<accession>A0A2Y9DSB0</accession>
<dbReference type="SUPFAM" id="SSF57716">
    <property type="entry name" value="Glucocorticoid receptor-like (DNA-binding domain)"/>
    <property type="match status" value="1"/>
</dbReference>
<dbReference type="Proteomes" id="UP000248480">
    <property type="component" value="Unplaced"/>
</dbReference>
<evidence type="ECO:0000256" key="10">
    <source>
        <dbReference type="ARBA" id="ARBA00022833"/>
    </source>
</evidence>
<keyword evidence="13" id="KW-0238">DNA-binding</keyword>
<dbReference type="STRING" id="127582.A0A2Y9DSB0"/>
<keyword evidence="7" id="KW-0754">Steroid-binding</keyword>
<keyword evidence="8" id="KW-0479">Metal-binding</keyword>
<dbReference type="GO" id="GO:0005634">
    <property type="term" value="C:nucleus"/>
    <property type="evidence" value="ECO:0007669"/>
    <property type="project" value="UniProtKB-SubCell"/>
</dbReference>
<evidence type="ECO:0000256" key="4">
    <source>
        <dbReference type="ARBA" id="ARBA00016946"/>
    </source>
</evidence>
<dbReference type="Pfam" id="PF00105">
    <property type="entry name" value="zf-C4"/>
    <property type="match status" value="1"/>
</dbReference>
<evidence type="ECO:0000259" key="22">
    <source>
        <dbReference type="PROSITE" id="PS51843"/>
    </source>
</evidence>
<dbReference type="CDD" id="cd07173">
    <property type="entry name" value="NR_DBD_AR"/>
    <property type="match status" value="1"/>
</dbReference>
<evidence type="ECO:0000313" key="23">
    <source>
        <dbReference type="Proteomes" id="UP000248480"/>
    </source>
</evidence>
<dbReference type="Gene3D" id="1.10.565.10">
    <property type="entry name" value="Retinoid X Receptor"/>
    <property type="match status" value="1"/>
</dbReference>
<feature type="compositionally biased region" description="Low complexity" evidence="20">
    <location>
        <begin position="56"/>
        <end position="93"/>
    </location>
</feature>
<keyword evidence="15 24" id="KW-0675">Receptor</keyword>
<evidence type="ECO:0000256" key="13">
    <source>
        <dbReference type="ARBA" id="ARBA00023125"/>
    </source>
</evidence>
<dbReference type="KEGG" id="tmu:101351426"/>
<feature type="domain" description="NR LBD" evidence="22">
    <location>
        <begin position="671"/>
        <end position="902"/>
    </location>
</feature>
<evidence type="ECO:0000256" key="17">
    <source>
        <dbReference type="ARBA" id="ARBA00031165"/>
    </source>
</evidence>
<keyword evidence="9" id="KW-0863">Zinc-finger</keyword>
<keyword evidence="23" id="KW-1185">Reference proteome</keyword>
<feature type="compositionally biased region" description="Polar residues" evidence="20">
    <location>
        <begin position="94"/>
        <end position="115"/>
    </location>
</feature>
<dbReference type="CDD" id="cd07073">
    <property type="entry name" value="NR_LBD_AR"/>
    <property type="match status" value="1"/>
</dbReference>
<dbReference type="CTD" id="367"/>
<evidence type="ECO:0000256" key="20">
    <source>
        <dbReference type="SAM" id="MobiDB-lite"/>
    </source>
</evidence>
<dbReference type="PRINTS" id="PR00047">
    <property type="entry name" value="STROIDFINGER"/>
</dbReference>
<evidence type="ECO:0000256" key="8">
    <source>
        <dbReference type="ARBA" id="ARBA00022723"/>
    </source>
</evidence>
<keyword evidence="11" id="KW-0805">Transcription regulation</keyword>
<evidence type="ECO:0000256" key="9">
    <source>
        <dbReference type="ARBA" id="ARBA00022771"/>
    </source>
</evidence>
<dbReference type="Pfam" id="PF02166">
    <property type="entry name" value="Androgen_recep"/>
    <property type="match status" value="1"/>
</dbReference>
<dbReference type="GO" id="GO:0033574">
    <property type="term" value="P:response to testosterone"/>
    <property type="evidence" value="ECO:0007669"/>
    <property type="project" value="UniProtKB-ARBA"/>
</dbReference>
<dbReference type="PROSITE" id="PS51030">
    <property type="entry name" value="NUCLEAR_REC_DBD_2"/>
    <property type="match status" value="1"/>
</dbReference>
<dbReference type="GO" id="GO:0043565">
    <property type="term" value="F:sequence-specific DNA binding"/>
    <property type="evidence" value="ECO:0007669"/>
    <property type="project" value="InterPro"/>
</dbReference>
<dbReference type="FunFam" id="1.10.565.10:FF:000004">
    <property type="entry name" value="Androgen receptor variant"/>
    <property type="match status" value="1"/>
</dbReference>
<evidence type="ECO:0000256" key="1">
    <source>
        <dbReference type="ARBA" id="ARBA00004123"/>
    </source>
</evidence>
<dbReference type="PROSITE" id="PS00031">
    <property type="entry name" value="NUCLEAR_REC_DBD_1"/>
    <property type="match status" value="1"/>
</dbReference>
<evidence type="ECO:0000256" key="2">
    <source>
        <dbReference type="ARBA" id="ARBA00004496"/>
    </source>
</evidence>
<keyword evidence="14" id="KW-0804">Transcription</keyword>
<dbReference type="GO" id="GO:0004879">
    <property type="term" value="F:nuclear receptor activity"/>
    <property type="evidence" value="ECO:0007669"/>
    <property type="project" value="InterPro"/>
</dbReference>
<dbReference type="GO" id="GO:0005737">
    <property type="term" value="C:cytoplasm"/>
    <property type="evidence" value="ECO:0007669"/>
    <property type="project" value="UniProtKB-SubCell"/>
</dbReference>
<keyword evidence="5" id="KW-0963">Cytoplasm</keyword>
<sequence length="922" mass="100399">MEVQLGLGRVYPRPQSKTYRGAFQNLFQSVREVIQNPGPRQPEAASAAPPGARLKQQQQQQQQQRQQQQQQQQQRRQQQQQRQQQQRQRQQQQKEISPRQQQQGEDGSTQTQSRGPTGYLALDEEQQPSQQQSASEGHPESGCIPEPEAAATAGNGLPQQPPAPPDEDDSAAPSTLSLLGPTFPALSSCSADLKDILSEAGTMQLLHHQQQQEAVSEGGGSSSGRAREAAGAPTSSKDSYLGGTSSISDSAKELCKAVSVSMGLGVEALEHLSPGEHLRGDCMYAPLLGGPSAVRPTPCAPLAECKGAVLDECPGKGTEETAEYSPFKGGYAKGLDGESLSCSGSGEAGGSGTLDLPSTLSLYKSGALDEVAAYQSRDYYNFPLALAGPPPPPPPPHPHARIKLENPLDYGSAWAAAAAQCRYGDLGSLHGGGAAGPGSGSPSAAASSSWHTLFTAEESQLYGPCGGGGGSGTGVEAGTVAPYGYSRPSQGLAGQESDFPPPDVWYPGGMVSRVPYPSPSCVKSEMGPWMESYSGPYGDMRLETARDHVLPIDYYFPPQKTCLICGDEASGCHYGALTCGSCKVFFKRAAEGKQKYLCASRNDCTIDKFRRKNCPSCRLRKCYEAGMTLGARKLKKLGNLKLQEEGEASSATSPTEEPTQKLTVSHIEGYECQPIFLNVLEAIEPGVVCAGHDNNQPDSFAALLSSLNELGERQLVHVVKWAKALPGFRNLHVDDQMAVIQYSWMGLMVFAMGWRSFTNVNSRMLYFAPDLVFNEYRMHKSRMYSQCVRMRHLSQEFGWLQITPQEFLCMKALLLFSIIPVDGLKNQKFFDELRMNYIKELDRIIACKRKNPTSCSRRFYQLTKLLDSVQPIARELHQFTFDLLIKSHMVSVDFPEMMAEIISVQVPKILSGKVKPIYFHTQ</sequence>
<protein>
    <recommendedName>
        <fullName evidence="4">Androgen receptor</fullName>
    </recommendedName>
    <alternativeName>
        <fullName evidence="18">Dihydrotestosterone receptor</fullName>
    </alternativeName>
    <alternativeName>
        <fullName evidence="17">Nuclear receptor subfamily 3 group C member 4</fullName>
    </alternativeName>
</protein>
<gene>
    <name evidence="24" type="primary">AR</name>
</gene>
<dbReference type="InParanoid" id="A0A2Y9DSB0"/>
<dbReference type="Pfam" id="PF00104">
    <property type="entry name" value="Hormone_recep"/>
    <property type="match status" value="1"/>
</dbReference>
<comment type="function">
    <text evidence="19">Steroid hormone receptors are ligand-activated transcription factors that regulate eukaryotic gene expression and affect cellular proliferation and differentiation in target tissues. Transcription factor activity is modulated by bound coactivator and corepressor proteins like ZBTB7A that recruits NCOR1 and NCOR2 to the androgen response elements/ARE on target genes, negatively regulating androgen receptor signaling and androgen-induced cell proliferation. Transcription activation is also down-regulated by NR0B2. Activated, but not phosphorylated, by HIPK3 and ZIPK/DAPK3.</text>
</comment>
<evidence type="ECO:0000256" key="14">
    <source>
        <dbReference type="ARBA" id="ARBA00023163"/>
    </source>
</evidence>
<keyword evidence="16" id="KW-0539">Nucleus</keyword>
<dbReference type="GO" id="GO:0008270">
    <property type="term" value="F:zinc ion binding"/>
    <property type="evidence" value="ECO:0007669"/>
    <property type="project" value="UniProtKB-KW"/>
</dbReference>
<dbReference type="OrthoDB" id="10032732at2759"/>
<evidence type="ECO:0000256" key="18">
    <source>
        <dbReference type="ARBA" id="ARBA00031402"/>
    </source>
</evidence>
<name>A0A2Y9DSB0_TRIMA</name>
<reference evidence="24" key="1">
    <citation type="submission" date="2025-08" db="UniProtKB">
        <authorList>
            <consortium name="RefSeq"/>
        </authorList>
    </citation>
    <scope>IDENTIFICATION</scope>
</reference>
<organism evidence="23 24">
    <name type="scientific">Trichechus manatus latirostris</name>
    <name type="common">Florida manatee</name>
    <dbReference type="NCBI Taxonomy" id="127582"/>
    <lineage>
        <taxon>Eukaryota</taxon>
        <taxon>Metazoa</taxon>
        <taxon>Chordata</taxon>
        <taxon>Craniata</taxon>
        <taxon>Vertebrata</taxon>
        <taxon>Euteleostomi</taxon>
        <taxon>Mammalia</taxon>
        <taxon>Eutheria</taxon>
        <taxon>Afrotheria</taxon>
        <taxon>Sirenia</taxon>
        <taxon>Trichechidae</taxon>
        <taxon>Trichechus</taxon>
    </lineage>
</organism>